<sequence length="208" mass="23101">MPPLLASACPLADGHNEAFGPSFQVIAEVTLEYADPDVPDQEIEFEFIMDYHQGICALCVMYQMVYLLPGFLPRAVPWHLVAQGMEICYGGLQWSLDWYHPLRHELTHPGGHLYCWFTLSDCDPAPEPCPLHTDAGEEMLDTIAARGIQFDTSDYDALISNPQAIGYIAKFMLQKWAFSLAAMELDAEDDGMKMGTRGPTPVAMPATT</sequence>
<keyword evidence="2" id="KW-1185">Reference proteome</keyword>
<dbReference type="Proteomes" id="UP000308092">
    <property type="component" value="Unassembled WGS sequence"/>
</dbReference>
<protein>
    <submittedName>
        <fullName evidence="1">Uncharacterized protein</fullName>
    </submittedName>
</protein>
<dbReference type="AlphaFoldDB" id="A0A4S3JF01"/>
<organism evidence="1 2">
    <name type="scientific">Aspergillus tanneri</name>
    <dbReference type="NCBI Taxonomy" id="1220188"/>
    <lineage>
        <taxon>Eukaryota</taxon>
        <taxon>Fungi</taxon>
        <taxon>Dikarya</taxon>
        <taxon>Ascomycota</taxon>
        <taxon>Pezizomycotina</taxon>
        <taxon>Eurotiomycetes</taxon>
        <taxon>Eurotiomycetidae</taxon>
        <taxon>Eurotiales</taxon>
        <taxon>Aspergillaceae</taxon>
        <taxon>Aspergillus</taxon>
        <taxon>Aspergillus subgen. Circumdati</taxon>
    </lineage>
</organism>
<gene>
    <name evidence="1" type="ORF">EYZ11_006839</name>
</gene>
<comment type="caution">
    <text evidence="1">The sequence shown here is derived from an EMBL/GenBank/DDBJ whole genome shotgun (WGS) entry which is preliminary data.</text>
</comment>
<accession>A0A4S3JF01</accession>
<dbReference type="EMBL" id="SOSA01000250">
    <property type="protein sequence ID" value="THC93695.1"/>
    <property type="molecule type" value="Genomic_DNA"/>
</dbReference>
<dbReference type="VEuPathDB" id="FungiDB:EYZ11_006839"/>
<reference evidence="1 2" key="1">
    <citation type="submission" date="2019-03" db="EMBL/GenBank/DDBJ databases">
        <title>The genome sequence of a newly discovered highly antifungal drug resistant Aspergillus species, Aspergillus tanneri NIH 1004.</title>
        <authorList>
            <person name="Mounaud S."/>
            <person name="Singh I."/>
            <person name="Joardar V."/>
            <person name="Pakala S."/>
            <person name="Pakala S."/>
            <person name="Venepally P."/>
            <person name="Hoover J."/>
            <person name="Nierman W."/>
            <person name="Chung J."/>
            <person name="Losada L."/>
        </authorList>
    </citation>
    <scope>NUCLEOTIDE SEQUENCE [LARGE SCALE GENOMIC DNA]</scope>
    <source>
        <strain evidence="1 2">NIH1004</strain>
    </source>
</reference>
<evidence type="ECO:0000313" key="2">
    <source>
        <dbReference type="Proteomes" id="UP000308092"/>
    </source>
</evidence>
<proteinExistence type="predicted"/>
<evidence type="ECO:0000313" key="1">
    <source>
        <dbReference type="EMBL" id="THC93695.1"/>
    </source>
</evidence>
<name>A0A4S3JF01_9EURO</name>